<name>A0A3Q8CE72_9LACO</name>
<keyword evidence="1" id="KW-0812">Transmembrane</keyword>
<dbReference type="KEGG" id="lhw:BSQ49_09840"/>
<keyword evidence="1" id="KW-1133">Transmembrane helix</keyword>
<dbReference type="EMBL" id="CP018176">
    <property type="protein sequence ID" value="AUJ30457.1"/>
    <property type="molecule type" value="Genomic_DNA"/>
</dbReference>
<sequence length="191" mass="22061">MNINQLDLSLLASAIICAIIFLIFLFRLINTQKTLKKQIAIFNHLLNAYKKNNDTFAAKEATTISLKLHKLARKLYNPAKLLSPIIIVNMIPAIILLFMFPVHGQLMNVLLILFFSCILCLTIYIFYLIKHKDFFSLERKLGDSDYQINSDISLLIQKFDHSISPLIQKKVFTTLYAFEFLNITLICLTWS</sequence>
<evidence type="ECO:0000313" key="2">
    <source>
        <dbReference type="EMBL" id="AUJ30457.1"/>
    </source>
</evidence>
<gene>
    <name evidence="2" type="ORF">BSQ49_09840</name>
</gene>
<organism evidence="2 3">
    <name type="scientific">Liquorilactobacillus hordei</name>
    <dbReference type="NCBI Taxonomy" id="468911"/>
    <lineage>
        <taxon>Bacteria</taxon>
        <taxon>Bacillati</taxon>
        <taxon>Bacillota</taxon>
        <taxon>Bacilli</taxon>
        <taxon>Lactobacillales</taxon>
        <taxon>Lactobacillaceae</taxon>
        <taxon>Liquorilactobacillus</taxon>
    </lineage>
</organism>
<feature type="transmembrane region" description="Helical" evidence="1">
    <location>
        <begin position="81"/>
        <end position="100"/>
    </location>
</feature>
<accession>A0A3Q8CE72</accession>
<keyword evidence="1" id="KW-0472">Membrane</keyword>
<evidence type="ECO:0000256" key="1">
    <source>
        <dbReference type="SAM" id="Phobius"/>
    </source>
</evidence>
<reference evidence="2 3" key="1">
    <citation type="submission" date="2016-11" db="EMBL/GenBank/DDBJ databases">
        <title>Interaction between Lactobacillus species and yeast in water kefir.</title>
        <authorList>
            <person name="Behr J."/>
            <person name="Xu D."/>
            <person name="Vogel R.F."/>
        </authorList>
    </citation>
    <scope>NUCLEOTIDE SEQUENCE [LARGE SCALE GENOMIC DNA]</scope>
    <source>
        <strain evidence="2 3">TMW 1.1822</strain>
    </source>
</reference>
<dbReference type="AlphaFoldDB" id="A0A3Q8CE72"/>
<feature type="transmembrane region" description="Helical" evidence="1">
    <location>
        <begin position="6"/>
        <end position="29"/>
    </location>
</feature>
<proteinExistence type="predicted"/>
<evidence type="ECO:0000313" key="3">
    <source>
        <dbReference type="Proteomes" id="UP000314960"/>
    </source>
</evidence>
<feature type="transmembrane region" description="Helical" evidence="1">
    <location>
        <begin position="106"/>
        <end position="129"/>
    </location>
</feature>
<dbReference type="Proteomes" id="UP000314960">
    <property type="component" value="Chromosome"/>
</dbReference>
<protein>
    <submittedName>
        <fullName evidence="2">Uncharacterized protein</fullName>
    </submittedName>
</protein>
<dbReference type="RefSeq" id="WP_141054688.1">
    <property type="nucleotide sequence ID" value="NZ_CP018176.1"/>
</dbReference>